<evidence type="ECO:0000313" key="2">
    <source>
        <dbReference type="EMBL" id="KRL54001.1"/>
    </source>
</evidence>
<dbReference type="Proteomes" id="UP000051999">
    <property type="component" value="Unassembled WGS sequence"/>
</dbReference>
<feature type="compositionally biased region" description="Basic and acidic residues" evidence="1">
    <location>
        <begin position="40"/>
        <end position="53"/>
    </location>
</feature>
<dbReference type="RefSeq" id="WP_017262366.1">
    <property type="nucleotide sequence ID" value="NZ_AUAW01000013.1"/>
</dbReference>
<protein>
    <submittedName>
        <fullName evidence="2">Uncharacterized protein</fullName>
    </submittedName>
</protein>
<organism evidence="2 3">
    <name type="scientific">Furfurilactobacillus rossiae DSM 15814</name>
    <dbReference type="NCBI Taxonomy" id="1114972"/>
    <lineage>
        <taxon>Bacteria</taxon>
        <taxon>Bacillati</taxon>
        <taxon>Bacillota</taxon>
        <taxon>Bacilli</taxon>
        <taxon>Lactobacillales</taxon>
        <taxon>Lactobacillaceae</taxon>
        <taxon>Furfurilactobacillus</taxon>
    </lineage>
</organism>
<evidence type="ECO:0000256" key="1">
    <source>
        <dbReference type="SAM" id="MobiDB-lite"/>
    </source>
</evidence>
<comment type="caution">
    <text evidence="2">The sequence shown here is derived from an EMBL/GenBank/DDBJ whole genome shotgun (WGS) entry which is preliminary data.</text>
</comment>
<sequence>MDYVNHAVADQTAIVFSNRPTTAVSKVQKSNTNDQSTDTTETKQSKANQDKPIRHTKVHVNELNTIVDLFNNSTFDNNKLYPFNFNFDANSPFARRSLPNMHGTASLNTLFWNLAQKPAKKEDFHIYYGPAHLAKPKWGTDEQQKSVVQVIFENHPKLTLYTQKSKLSRVLYGENIQPLIDKHTPLIAYFEGTFNDKWKGVSLTLAMYRSLFLQKEN</sequence>
<feature type="compositionally biased region" description="Polar residues" evidence="1">
    <location>
        <begin position="22"/>
        <end position="39"/>
    </location>
</feature>
<feature type="region of interest" description="Disordered" evidence="1">
    <location>
        <begin position="22"/>
        <end position="54"/>
    </location>
</feature>
<evidence type="ECO:0000313" key="3">
    <source>
        <dbReference type="Proteomes" id="UP000051999"/>
    </source>
</evidence>
<keyword evidence="3" id="KW-1185">Reference proteome</keyword>
<name>A0A0R1RBF1_9LACO</name>
<dbReference type="PATRIC" id="fig|1114972.6.peg.704"/>
<reference evidence="2 3" key="1">
    <citation type="journal article" date="2015" name="Genome Announc.">
        <title>Expanding the biotechnology potential of lactobacilli through comparative genomics of 213 strains and associated genera.</title>
        <authorList>
            <person name="Sun Z."/>
            <person name="Harris H.M."/>
            <person name="McCann A."/>
            <person name="Guo C."/>
            <person name="Argimon S."/>
            <person name="Zhang W."/>
            <person name="Yang X."/>
            <person name="Jeffery I.B."/>
            <person name="Cooney J.C."/>
            <person name="Kagawa T.F."/>
            <person name="Liu W."/>
            <person name="Song Y."/>
            <person name="Salvetti E."/>
            <person name="Wrobel A."/>
            <person name="Rasinkangas P."/>
            <person name="Parkhill J."/>
            <person name="Rea M.C."/>
            <person name="O'Sullivan O."/>
            <person name="Ritari J."/>
            <person name="Douillard F.P."/>
            <person name="Paul Ross R."/>
            <person name="Yang R."/>
            <person name="Briner A.E."/>
            <person name="Felis G.E."/>
            <person name="de Vos W.M."/>
            <person name="Barrangou R."/>
            <person name="Klaenhammer T.R."/>
            <person name="Caufield P.W."/>
            <person name="Cui Y."/>
            <person name="Zhang H."/>
            <person name="O'Toole P.W."/>
        </authorList>
    </citation>
    <scope>NUCLEOTIDE SEQUENCE [LARGE SCALE GENOMIC DNA]</scope>
    <source>
        <strain evidence="2 3">DSM 15814</strain>
    </source>
</reference>
<gene>
    <name evidence="2" type="ORF">FD35_GL000704</name>
</gene>
<dbReference type="EMBL" id="AZFF01000012">
    <property type="protein sequence ID" value="KRL54001.1"/>
    <property type="molecule type" value="Genomic_DNA"/>
</dbReference>
<dbReference type="AlphaFoldDB" id="A0A0R1RBF1"/>
<proteinExistence type="predicted"/>
<accession>A0A0R1RBF1</accession>